<dbReference type="PANTHER" id="PTHR23305">
    <property type="entry name" value="OBG GTPASE FAMILY"/>
    <property type="match status" value="1"/>
</dbReference>
<dbReference type="GO" id="GO:0016887">
    <property type="term" value="F:ATP hydrolysis activity"/>
    <property type="evidence" value="ECO:0007669"/>
    <property type="project" value="TreeGrafter"/>
</dbReference>
<feature type="domain" description="TGS" evidence="5">
    <location>
        <begin position="345"/>
        <end position="421"/>
    </location>
</feature>
<evidence type="ECO:0000256" key="3">
    <source>
        <dbReference type="ARBA" id="ARBA00023134"/>
    </source>
</evidence>
<comment type="similarity">
    <text evidence="1">Belongs to the RelA/SpoT family.</text>
</comment>
<dbReference type="PRINTS" id="PR00326">
    <property type="entry name" value="GTP1OBG"/>
</dbReference>
<accession>A0A401HNJ7</accession>
<dbReference type="SUPFAM" id="SSF81271">
    <property type="entry name" value="TGS-like"/>
    <property type="match status" value="1"/>
</dbReference>
<evidence type="ECO:0000256" key="2">
    <source>
        <dbReference type="ARBA" id="ARBA00022741"/>
    </source>
</evidence>
<proteinExistence type="inferred from homology"/>
<organism evidence="6 7">
    <name type="scientific">Methanofervidicoccus abyssi</name>
    <dbReference type="NCBI Taxonomy" id="2082189"/>
    <lineage>
        <taxon>Archaea</taxon>
        <taxon>Methanobacteriati</taxon>
        <taxon>Methanobacteriota</taxon>
        <taxon>Methanomada group</taxon>
        <taxon>Methanococci</taxon>
        <taxon>Methanococcales</taxon>
        <taxon>Methanofervidicoccus</taxon>
    </lineage>
</organism>
<dbReference type="SUPFAM" id="SSF52540">
    <property type="entry name" value="P-loop containing nucleoside triphosphate hydrolases"/>
    <property type="match status" value="1"/>
</dbReference>
<dbReference type="PROSITE" id="PS51880">
    <property type="entry name" value="TGS"/>
    <property type="match status" value="1"/>
</dbReference>
<keyword evidence="2" id="KW-0547">Nucleotide-binding</keyword>
<dbReference type="AlphaFoldDB" id="A0A401HNJ7"/>
<evidence type="ECO:0000313" key="7">
    <source>
        <dbReference type="Proteomes" id="UP000290527"/>
    </source>
</evidence>
<evidence type="ECO:0000259" key="4">
    <source>
        <dbReference type="PROSITE" id="PS51710"/>
    </source>
</evidence>
<comment type="caution">
    <text evidence="6">The sequence shown here is derived from an EMBL/GenBank/DDBJ whole genome shotgun (WGS) entry which is preliminary data.</text>
</comment>
<dbReference type="PANTHER" id="PTHR23305:SF1">
    <property type="entry name" value="OBG-TYPE G DOMAIN-CONTAINING PROTEIN"/>
    <property type="match status" value="1"/>
</dbReference>
<dbReference type="Pfam" id="PF01926">
    <property type="entry name" value="MMR_HSR1"/>
    <property type="match status" value="1"/>
</dbReference>
<evidence type="ECO:0000313" key="6">
    <source>
        <dbReference type="EMBL" id="GBF35808.1"/>
    </source>
</evidence>
<dbReference type="InterPro" id="IPR012676">
    <property type="entry name" value="TGS-like"/>
</dbReference>
<dbReference type="GO" id="GO:0005525">
    <property type="term" value="F:GTP binding"/>
    <property type="evidence" value="ECO:0007669"/>
    <property type="project" value="UniProtKB-KW"/>
</dbReference>
<dbReference type="InterPro" id="IPR012675">
    <property type="entry name" value="Beta-grasp_dom_sf"/>
</dbReference>
<dbReference type="CDD" id="cd01899">
    <property type="entry name" value="Ygr210"/>
    <property type="match status" value="1"/>
</dbReference>
<dbReference type="NCBIfam" id="NF007171">
    <property type="entry name" value="PRK09602.1"/>
    <property type="match status" value="1"/>
</dbReference>
<dbReference type="Pfam" id="PF08438">
    <property type="entry name" value="YGR210-like_G4"/>
    <property type="match status" value="1"/>
</dbReference>
<dbReference type="Gene3D" id="1.10.8.470">
    <property type="match status" value="1"/>
</dbReference>
<dbReference type="FunFam" id="1.10.8.470:FF:000001">
    <property type="entry name" value="GTP-binding protein homolog"/>
    <property type="match status" value="1"/>
</dbReference>
<sequence>MNEKIYFIFIRYKIRYSHNKLKKYLSETMAILGLVGKPNVGKSTLFNAMTEKAVDIANYPFTTINPNVGISYITTPCPCKELNLKCNPQNSKCIDGIRHIPVEVVDVAGLVPEAHKGKGMGNKFLDDLRQADAFVLVVDASGKTDLEGNPTENHDPVEDVKFLLKELDMWIYGILSKNWDKLARRGQQQKNIVKIIAEQLSGLNISEEDVKSAINTLSLDENPQRWREEDLQNLAGTLRKISKPMIIAANKADHPDAMENIKRLKEEFKDYIVIPTSAEIELALRRAEKAGLIKYDRVKNDFEIVSDSLNEAQRNALEYIREYLKKYGSTGVQEVLNRAYFDLLDMIVVYPVEDENKYSDKKGNVLPDSFLVKKGTTARDLAYMIHTEIGDKFIYAIDARKKMRVGADYQLKDGDIIKIVSAK</sequence>
<dbReference type="CDD" id="cd01669">
    <property type="entry name" value="TGS_MJ1332_like"/>
    <property type="match status" value="1"/>
</dbReference>
<dbReference type="GO" id="GO:0005737">
    <property type="term" value="C:cytoplasm"/>
    <property type="evidence" value="ECO:0007669"/>
    <property type="project" value="TreeGrafter"/>
</dbReference>
<keyword evidence="3" id="KW-0342">GTP-binding</keyword>
<evidence type="ECO:0000256" key="1">
    <source>
        <dbReference type="ARBA" id="ARBA00007476"/>
    </source>
</evidence>
<evidence type="ECO:0000259" key="5">
    <source>
        <dbReference type="PROSITE" id="PS51880"/>
    </source>
</evidence>
<protein>
    <submittedName>
        <fullName evidence="6">Ribosome-binding ATPase</fullName>
    </submittedName>
</protein>
<gene>
    <name evidence="6" type="ORF">MHHB_P0033</name>
</gene>
<name>A0A401HNJ7_9EURY</name>
<dbReference type="Proteomes" id="UP000290527">
    <property type="component" value="Unassembled WGS sequence"/>
</dbReference>
<dbReference type="InterPro" id="IPR013646">
    <property type="entry name" value="YGR210-like_G4"/>
</dbReference>
<reference evidence="6 7" key="1">
    <citation type="journal article" date="2019" name="Int. J. Syst. Evol. Microbiol.">
        <title>Methanofervidicoccus abyssi gen. nov., sp. nov., a hydrogenotrophic methanogen, isolated from a hydrothermal vent chimney in the Mid-Cayman Spreading Center, the Caribbean Sea.</title>
        <authorList>
            <person name="Sakai S."/>
            <person name="Takaki Y."/>
            <person name="Miyazaki M."/>
            <person name="Ogawara M."/>
            <person name="Yanagawa K."/>
            <person name="Miyazaki J."/>
            <person name="Takai K."/>
        </authorList>
    </citation>
    <scope>NUCLEOTIDE SEQUENCE [LARGE SCALE GENOMIC DNA]</scope>
    <source>
        <strain evidence="6 7">HHB</strain>
    </source>
</reference>
<dbReference type="InterPro" id="IPR031167">
    <property type="entry name" value="G_OBG"/>
</dbReference>
<dbReference type="InterPro" id="IPR006073">
    <property type="entry name" value="GTP-bd"/>
</dbReference>
<feature type="domain" description="OBG-type G" evidence="4">
    <location>
        <begin position="30"/>
        <end position="296"/>
    </location>
</feature>
<dbReference type="FunFam" id="3.10.20.30:FF:000002">
    <property type="entry name" value="GTP pyrophosphokinase (RelA/SpoT)"/>
    <property type="match status" value="1"/>
</dbReference>
<keyword evidence="7" id="KW-1185">Reference proteome</keyword>
<dbReference type="Pfam" id="PF02824">
    <property type="entry name" value="TGS"/>
    <property type="match status" value="1"/>
</dbReference>
<dbReference type="EMBL" id="BFAX01000001">
    <property type="protein sequence ID" value="GBF35808.1"/>
    <property type="molecule type" value="Genomic_DNA"/>
</dbReference>
<dbReference type="InterPro" id="IPR004095">
    <property type="entry name" value="TGS"/>
</dbReference>
<dbReference type="InterPro" id="IPR027417">
    <property type="entry name" value="P-loop_NTPase"/>
</dbReference>
<dbReference type="Gene3D" id="3.40.50.300">
    <property type="entry name" value="P-loop containing nucleotide triphosphate hydrolases"/>
    <property type="match status" value="1"/>
</dbReference>
<dbReference type="PROSITE" id="PS51710">
    <property type="entry name" value="G_OBG"/>
    <property type="match status" value="1"/>
</dbReference>
<dbReference type="Gene3D" id="3.10.20.30">
    <property type="match status" value="1"/>
</dbReference>